<comment type="caution">
    <text evidence="1">The sequence shown here is derived from an EMBL/GenBank/DDBJ whole genome shotgun (WGS) entry which is preliminary data.</text>
</comment>
<dbReference type="AlphaFoldDB" id="A0A917I289"/>
<sequence>MAILKDGINGPFSGKVGSVVGSSWRKINYIKGFRRIKETKPEPSPKQAAQHRRFKLLNGFLRPVSEILETGFGQFTGRSTAVNAAFSHNYGHAFLMDGDELTLNYRELAFSRGTLYTAGAEKAWLENGGIRVRWDPRTYGVGGEMDDVGHAIAHHPESGLFFGGNAQRHAGEVAFSFNGHVSGGDFHVWLFFADSRGKRASRTVYIPLTGPVS</sequence>
<dbReference type="EMBL" id="BMER01000007">
    <property type="protein sequence ID" value="GGH05526.1"/>
    <property type="molecule type" value="Genomic_DNA"/>
</dbReference>
<evidence type="ECO:0000313" key="1">
    <source>
        <dbReference type="EMBL" id="GGH05526.1"/>
    </source>
</evidence>
<dbReference type="InterPro" id="IPR046233">
    <property type="entry name" value="DUF6266"/>
</dbReference>
<proteinExistence type="predicted"/>
<protein>
    <submittedName>
        <fullName evidence="1">Uncharacterized protein</fullName>
    </submittedName>
</protein>
<evidence type="ECO:0000313" key="2">
    <source>
        <dbReference type="Proteomes" id="UP000660862"/>
    </source>
</evidence>
<dbReference type="RefSeq" id="WP_188508620.1">
    <property type="nucleotide sequence ID" value="NZ_BMER01000007.1"/>
</dbReference>
<dbReference type="Proteomes" id="UP000660862">
    <property type="component" value="Unassembled WGS sequence"/>
</dbReference>
<accession>A0A917I289</accession>
<keyword evidence="2" id="KW-1185">Reference proteome</keyword>
<dbReference type="Pfam" id="PF19781">
    <property type="entry name" value="DUF6266"/>
    <property type="match status" value="1"/>
</dbReference>
<organism evidence="1 2">
    <name type="scientific">Parapedobacter pyrenivorans</name>
    <dbReference type="NCBI Taxonomy" id="1305674"/>
    <lineage>
        <taxon>Bacteria</taxon>
        <taxon>Pseudomonadati</taxon>
        <taxon>Bacteroidota</taxon>
        <taxon>Sphingobacteriia</taxon>
        <taxon>Sphingobacteriales</taxon>
        <taxon>Sphingobacteriaceae</taxon>
        <taxon>Parapedobacter</taxon>
    </lineage>
</organism>
<reference evidence="1" key="1">
    <citation type="journal article" date="2014" name="Int. J. Syst. Evol. Microbiol.">
        <title>Complete genome sequence of Corynebacterium casei LMG S-19264T (=DSM 44701T), isolated from a smear-ripened cheese.</title>
        <authorList>
            <consortium name="US DOE Joint Genome Institute (JGI-PGF)"/>
            <person name="Walter F."/>
            <person name="Albersmeier A."/>
            <person name="Kalinowski J."/>
            <person name="Ruckert C."/>
        </authorList>
    </citation>
    <scope>NUCLEOTIDE SEQUENCE</scope>
    <source>
        <strain evidence="1">CGMCC 1.12195</strain>
    </source>
</reference>
<name>A0A917I289_9SPHI</name>
<reference evidence="1" key="2">
    <citation type="submission" date="2020-09" db="EMBL/GenBank/DDBJ databases">
        <authorList>
            <person name="Sun Q."/>
            <person name="Zhou Y."/>
        </authorList>
    </citation>
    <scope>NUCLEOTIDE SEQUENCE</scope>
    <source>
        <strain evidence="1">CGMCC 1.12195</strain>
    </source>
</reference>
<gene>
    <name evidence="1" type="ORF">GCM10007415_47380</name>
</gene>